<evidence type="ECO:0000313" key="3">
    <source>
        <dbReference type="EMBL" id="COV56199.1"/>
    </source>
</evidence>
<evidence type="ECO:0000313" key="10">
    <source>
        <dbReference type="Proteomes" id="UP000045842"/>
    </source>
</evidence>
<dbReference type="EMBL" id="CFOE01000392">
    <property type="protein sequence ID" value="CFE41026.1"/>
    <property type="molecule type" value="Genomic_DNA"/>
</dbReference>
<dbReference type="Proteomes" id="UP000038802">
    <property type="component" value="Unassembled WGS sequence"/>
</dbReference>
<evidence type="ECO:0000313" key="4">
    <source>
        <dbReference type="EMBL" id="COW18664.1"/>
    </source>
</evidence>
<evidence type="ECO:0000313" key="11">
    <source>
        <dbReference type="Proteomes" id="UP000048289"/>
    </source>
</evidence>
<dbReference type="AlphaFoldDB" id="A0A075Y6P2"/>
<gene>
    <name evidence="1" type="ORF">CAB90_01074</name>
    <name evidence="7" type="ORF">DSJ38_05855</name>
    <name evidence="3" type="ORF">ERS007679_02073</name>
    <name evidence="2" type="ORF">ERS007681_02733</name>
    <name evidence="4" type="ORF">ERS007703_02998</name>
    <name evidence="5" type="ORF">ERS007739_01581</name>
    <name evidence="6" type="ORF">J8J21_05290</name>
</gene>
<name>A0A075Y6P2_MYCTX</name>
<reference evidence="6 14" key="7">
    <citation type="submission" date="2021-03" db="EMBL/GenBank/DDBJ databases">
        <title>Whole Genome Sequencing of Mycobacterium tuberculosis clinical isolates from Arunachal Pradesh, India.</title>
        <authorList>
            <person name="Singh S."/>
            <person name="Mudliar S.R."/>
            <person name="Kulsum U."/>
            <person name="Rufai S.B."/>
            <person name="Singh P.K."/>
            <person name="Umpo M."/>
            <person name="Nyori M."/>
        </authorList>
    </citation>
    <scope>NUCLEOTIDE SEQUENCE [LARGE SCALE GENOMIC DNA]</scope>
    <source>
        <strain evidence="6 14">OMICS/BPL/0142/20/SP</strain>
    </source>
</reference>
<dbReference type="Proteomes" id="UP000236349">
    <property type="component" value="Chromosome"/>
</dbReference>
<evidence type="ECO:0000313" key="13">
    <source>
        <dbReference type="Proteomes" id="UP000256381"/>
    </source>
</evidence>
<dbReference type="Proteomes" id="UP000039021">
    <property type="component" value="Unassembled WGS sequence"/>
</dbReference>
<sequence>MGRPRRDYVDEVVELAPCPSSAIKAAAHMTINRRNCETPAAFAASISAEIQRSDAEIPGKQRRK</sequence>
<dbReference type="EMBL" id="JAGIZI010000005">
    <property type="protein sequence ID" value="MBP0682540.1"/>
    <property type="molecule type" value="Genomic_DNA"/>
</dbReference>
<evidence type="ECO:0000313" key="14">
    <source>
        <dbReference type="Proteomes" id="UP000671119"/>
    </source>
</evidence>
<reference evidence="4" key="3">
    <citation type="submission" date="2015-03" db="EMBL/GenBank/DDBJ databases">
        <authorList>
            <person name="Murphy D."/>
        </authorList>
    </citation>
    <scope>NUCLEOTIDE SEQUENCE [LARGE SCALE GENOMIC DNA]</scope>
    <source>
        <strain evidence="4">K00500041</strain>
    </source>
</reference>
<evidence type="ECO:0000313" key="5">
    <source>
        <dbReference type="EMBL" id="COX66666.1"/>
    </source>
</evidence>
<dbReference type="Proteomes" id="UP000048289">
    <property type="component" value="Unassembled WGS sequence"/>
</dbReference>
<dbReference type="EMBL" id="CSBK01000626">
    <property type="protein sequence ID" value="COX66666.1"/>
    <property type="molecule type" value="Genomic_DNA"/>
</dbReference>
<reference evidence="5" key="2">
    <citation type="submission" date="2015-03" db="EMBL/GenBank/DDBJ databases">
        <authorList>
            <consortium name="Pathogen Informatics"/>
            <person name="Murphy D."/>
        </authorList>
    </citation>
    <scope>NUCLEOTIDE SEQUENCE</scope>
    <source>
        <strain evidence="5">N09902308</strain>
    </source>
</reference>
<dbReference type="EMBL" id="CSAD01000261">
    <property type="protein sequence ID" value="COV56199.1"/>
    <property type="molecule type" value="Genomic_DNA"/>
</dbReference>
<reference evidence="7" key="6">
    <citation type="submission" date="2018-07" db="EMBL/GenBank/DDBJ databases">
        <authorList>
            <person name="Shah S."/>
            <person name="Brown T."/>
            <person name="Auld S."/>
            <person name="Bratton K."/>
            <person name="Narechania A."/>
            <person name="Mathema B."/>
            <person name="Gandhi N."/>
        </authorList>
    </citation>
    <scope>NUCLEOTIDE SEQUENCE</scope>
    <source>
        <strain evidence="7">32301_S10</strain>
    </source>
</reference>
<evidence type="ECO:0000313" key="8">
    <source>
        <dbReference type="Proteomes" id="UP000038802"/>
    </source>
</evidence>
<dbReference type="EMBL" id="QTBD01000086">
    <property type="protein sequence ID" value="REQ54933.1"/>
    <property type="molecule type" value="Genomic_DNA"/>
</dbReference>
<organism evidence="5 9">
    <name type="scientific">Mycobacterium tuberculosis</name>
    <dbReference type="NCBI Taxonomy" id="1773"/>
    <lineage>
        <taxon>Bacteria</taxon>
        <taxon>Bacillati</taxon>
        <taxon>Actinomycetota</taxon>
        <taxon>Actinomycetes</taxon>
        <taxon>Mycobacteriales</taxon>
        <taxon>Mycobacteriaceae</taxon>
        <taxon>Mycobacterium</taxon>
        <taxon>Mycobacterium tuberculosis complex</taxon>
    </lineage>
</organism>
<reference evidence="7 13" key="4">
    <citation type="journal article" date="2017" name="N. Engl. J. Med.">
        <title>Transmission of Extensively Drug-Resistant Tuberculosis in South Africa.</title>
        <authorList>
            <person name="Shah N.S."/>
            <person name="Auld S.C."/>
            <person name="Brust J.C."/>
            <person name="Mathema B."/>
            <person name="Ismail N."/>
            <person name="Moodley P."/>
            <person name="Mlisana K."/>
            <person name="Allana S."/>
            <person name="Campbell A."/>
            <person name="Mthiyane T."/>
            <person name="Morris N."/>
            <person name="Mpangase P."/>
            <person name="van der Meulen H."/>
            <person name="Omar S.V."/>
            <person name="Brown T.S."/>
            <person name="Narechania A."/>
            <person name="Shaskina E."/>
            <person name="Kapwata T."/>
            <person name="Kreiswirth B."/>
            <person name="Gandhi N.R."/>
        </authorList>
    </citation>
    <scope>NUCLEOTIDE SEQUENCE [LARGE SCALE GENOMIC DNA]</scope>
    <source>
        <strain evidence="7 13">32301_S10</strain>
    </source>
</reference>
<evidence type="ECO:0000313" key="2">
    <source>
        <dbReference type="EMBL" id="CFE41026.1"/>
    </source>
</evidence>
<evidence type="ECO:0000313" key="1">
    <source>
        <dbReference type="EMBL" id="AUS50025.1"/>
    </source>
</evidence>
<dbReference type="Proteomes" id="UP000045842">
    <property type="component" value="Unassembled WGS sequence"/>
</dbReference>
<accession>A0A075Y6P2</accession>
<reference evidence="1 12" key="5">
    <citation type="submission" date="2017-10" db="EMBL/GenBank/DDBJ databases">
        <title>Clinical isolate obtained from a human patient with meningeal tuberculosis in michoacan, Mexico.</title>
        <authorList>
            <person name="Guillen-Nepita A.L."/>
            <person name="Negrete-Paz A.M."/>
            <person name="Vazquez-Marrufo G."/>
            <person name="Cruz-Hernandez A."/>
            <person name="Fresia P."/>
            <person name="Naya H."/>
            <person name="Vazquez-Garciduenas M.S."/>
        </authorList>
    </citation>
    <scope>NUCLEOTIDE SEQUENCE [LARGE SCALE GENOMIC DNA]</scope>
    <source>
        <strain evidence="12">Beijing/MYC004</strain>
        <strain evidence="1">MYC004</strain>
    </source>
</reference>
<proteinExistence type="predicted"/>
<evidence type="ECO:0000313" key="12">
    <source>
        <dbReference type="Proteomes" id="UP000236349"/>
    </source>
</evidence>
<evidence type="ECO:0000313" key="9">
    <source>
        <dbReference type="Proteomes" id="UP000039021"/>
    </source>
</evidence>
<dbReference type="EMBL" id="CP024614">
    <property type="protein sequence ID" value="AUS50025.1"/>
    <property type="molecule type" value="Genomic_DNA"/>
</dbReference>
<dbReference type="Proteomes" id="UP000671119">
    <property type="component" value="Unassembled WGS sequence"/>
</dbReference>
<evidence type="ECO:0000313" key="6">
    <source>
        <dbReference type="EMBL" id="MBP0682540.1"/>
    </source>
</evidence>
<reference evidence="8 9" key="1">
    <citation type="submission" date="2015-03" db="EMBL/GenBank/DDBJ databases">
        <authorList>
            <consortium name="Pathogen Informatics"/>
        </authorList>
    </citation>
    <scope>NUCLEOTIDE SEQUENCE [LARGE SCALE GENOMIC DNA]</scope>
    <source>
        <strain evidence="3 10">G09801536</strain>
        <strain evidence="2 11">G09901357</strain>
        <strain evidence="8">K00500041</strain>
        <strain evidence="9">N09902308</strain>
    </source>
</reference>
<dbReference type="PATRIC" id="fig|1773.2322.peg.1177"/>
<dbReference type="RefSeq" id="WP_003404835.1">
    <property type="nucleotide sequence ID" value="NZ_AP017901.1"/>
</dbReference>
<evidence type="ECO:0000313" key="7">
    <source>
        <dbReference type="EMBL" id="REQ54933.1"/>
    </source>
</evidence>
<protein>
    <submittedName>
        <fullName evidence="5">Uncharacterized protein</fullName>
    </submittedName>
</protein>
<dbReference type="EMBL" id="CSAE01000370">
    <property type="protein sequence ID" value="COW18664.1"/>
    <property type="molecule type" value="Genomic_DNA"/>
</dbReference>
<dbReference type="Proteomes" id="UP000256381">
    <property type="component" value="Unassembled WGS sequence"/>
</dbReference>